<name>U5QGN7_GLOK1</name>
<dbReference type="Proteomes" id="UP000017396">
    <property type="component" value="Chromosome"/>
</dbReference>
<dbReference type="Pfam" id="PF14080">
    <property type="entry name" value="DUF4261"/>
    <property type="match status" value="1"/>
</dbReference>
<dbReference type="OrthoDB" id="4158605at2"/>
<gene>
    <name evidence="2" type="ORF">GKIL_1802</name>
</gene>
<accession>U5QGN7</accession>
<reference evidence="2 3" key="1">
    <citation type="journal article" date="2013" name="PLoS ONE">
        <title>Cultivation and Complete Genome Sequencing of Gloeobacter kilaueensis sp. nov., from a Lava Cave in Kilauea Caldera, Hawai'i.</title>
        <authorList>
            <person name="Saw J.H."/>
            <person name="Schatz M."/>
            <person name="Brown M.V."/>
            <person name="Kunkel D.D."/>
            <person name="Foster J.S."/>
            <person name="Shick H."/>
            <person name="Christensen S."/>
            <person name="Hou S."/>
            <person name="Wan X."/>
            <person name="Donachie S.P."/>
        </authorList>
    </citation>
    <scope>NUCLEOTIDE SEQUENCE [LARGE SCALE GENOMIC DNA]</scope>
    <source>
        <strain evidence="3">JS</strain>
    </source>
</reference>
<sequence length="246" mass="26671">MESHPSDGPVEIVLGIPGHWPEPDAIGQAILSQSERLFFAGSMLIDSGTDSTLQLDVADHDPQLQRAFELSASTPHDPQLLKAIGSHTYALYLIGAGGSLDAAQNMMSTAIELLDAGGLAVKVESSGLSHSAERWRELAERRGVLALLESYVTLVRSEEQFYTCGMHNLGVRDLAIPGHLSPEQAAIALQGFSQYLLLQNPSLSDGDTFSPGPQFPTYRLVAEPCTLYPEGDLLYNPFGWWRLLPA</sequence>
<dbReference type="InterPro" id="IPR025357">
    <property type="entry name" value="DUF4261"/>
</dbReference>
<evidence type="ECO:0000259" key="1">
    <source>
        <dbReference type="Pfam" id="PF14080"/>
    </source>
</evidence>
<dbReference type="KEGG" id="glj:GKIL_1802"/>
<protein>
    <recommendedName>
        <fullName evidence="1">DUF4261 domain-containing protein</fullName>
    </recommendedName>
</protein>
<dbReference type="HOGENOM" id="CLU_098595_0_0_3"/>
<feature type="domain" description="DUF4261" evidence="1">
    <location>
        <begin position="162"/>
        <end position="210"/>
    </location>
</feature>
<dbReference type="EMBL" id="CP003587">
    <property type="protein sequence ID" value="AGY58048.1"/>
    <property type="molecule type" value="Genomic_DNA"/>
</dbReference>
<dbReference type="RefSeq" id="WP_023173172.1">
    <property type="nucleotide sequence ID" value="NC_022600.1"/>
</dbReference>
<dbReference type="STRING" id="1183438.GKIL_1802"/>
<proteinExistence type="predicted"/>
<organism evidence="2 3">
    <name type="scientific">Gloeobacter kilaueensis (strain ATCC BAA-2537 / CCAP 1431/1 / ULC 316 / JS1)</name>
    <dbReference type="NCBI Taxonomy" id="1183438"/>
    <lineage>
        <taxon>Bacteria</taxon>
        <taxon>Bacillati</taxon>
        <taxon>Cyanobacteriota</taxon>
        <taxon>Cyanophyceae</taxon>
        <taxon>Gloeobacterales</taxon>
        <taxon>Gloeobacteraceae</taxon>
        <taxon>Gloeobacter</taxon>
    </lineage>
</organism>
<evidence type="ECO:0000313" key="3">
    <source>
        <dbReference type="Proteomes" id="UP000017396"/>
    </source>
</evidence>
<dbReference type="eggNOG" id="COG3779">
    <property type="taxonomic scope" value="Bacteria"/>
</dbReference>
<keyword evidence="3" id="KW-1185">Reference proteome</keyword>
<dbReference type="AlphaFoldDB" id="U5QGN7"/>
<evidence type="ECO:0000313" key="2">
    <source>
        <dbReference type="EMBL" id="AGY58048.1"/>
    </source>
</evidence>